<evidence type="ECO:0000259" key="6">
    <source>
        <dbReference type="Pfam" id="PF13476"/>
    </source>
</evidence>
<accession>C4V2E3</accession>
<dbReference type="HOGENOM" id="CLU_004785_2_1_9"/>
<dbReference type="EMBL" id="ACLA01000010">
    <property type="protein sequence ID" value="EEQ48957.1"/>
    <property type="molecule type" value="Genomic_DNA"/>
</dbReference>
<comment type="similarity">
    <text evidence="1">Belongs to the SMC family. SbcC subfamily.</text>
</comment>
<dbReference type="PANTHER" id="PTHR32114:SF2">
    <property type="entry name" value="ABC TRANSPORTER ABCH.3"/>
    <property type="match status" value="1"/>
</dbReference>
<comment type="caution">
    <text evidence="7">The sequence shown here is derived from an EMBL/GenBank/DDBJ whole genome shotgun (WGS) entry which is preliminary data.</text>
</comment>
<feature type="coiled-coil region" evidence="4">
    <location>
        <begin position="399"/>
        <end position="484"/>
    </location>
</feature>
<dbReference type="eggNOG" id="COG0419">
    <property type="taxonomic scope" value="Bacteria"/>
</dbReference>
<dbReference type="GO" id="GO:0016887">
    <property type="term" value="F:ATP hydrolysis activity"/>
    <property type="evidence" value="ECO:0007669"/>
    <property type="project" value="InterPro"/>
</dbReference>
<dbReference type="Pfam" id="PF13558">
    <property type="entry name" value="SbcC_Walker_B"/>
    <property type="match status" value="1"/>
</dbReference>
<dbReference type="RefSeq" id="WP_006689422.1">
    <property type="nucleotide sequence ID" value="NZ_GG694006.1"/>
</dbReference>
<dbReference type="AlphaFoldDB" id="C4V2E3"/>
<dbReference type="PANTHER" id="PTHR32114">
    <property type="entry name" value="ABC TRANSPORTER ABCH.3"/>
    <property type="match status" value="1"/>
</dbReference>
<dbReference type="InterPro" id="IPR038729">
    <property type="entry name" value="Rad50/SbcC_AAA"/>
</dbReference>
<feature type="region of interest" description="Disordered" evidence="5">
    <location>
        <begin position="251"/>
        <end position="287"/>
    </location>
</feature>
<dbReference type="Pfam" id="PF13476">
    <property type="entry name" value="AAA_23"/>
    <property type="match status" value="1"/>
</dbReference>
<organism evidence="7 8">
    <name type="scientific">Selenomonas flueggei ATCC 43531</name>
    <dbReference type="NCBI Taxonomy" id="638302"/>
    <lineage>
        <taxon>Bacteria</taxon>
        <taxon>Bacillati</taxon>
        <taxon>Bacillota</taxon>
        <taxon>Negativicutes</taxon>
        <taxon>Selenomonadales</taxon>
        <taxon>Selenomonadaceae</taxon>
        <taxon>Selenomonas</taxon>
    </lineage>
</organism>
<feature type="domain" description="Rad50/SbcC-type AAA" evidence="6">
    <location>
        <begin position="5"/>
        <end position="235"/>
    </location>
</feature>
<gene>
    <name evidence="7" type="primary">sbcC</name>
    <name evidence="7" type="ORF">HMPREF0908_0687</name>
</gene>
<proteinExistence type="inferred from homology"/>
<evidence type="ECO:0000256" key="2">
    <source>
        <dbReference type="ARBA" id="ARBA00011322"/>
    </source>
</evidence>
<keyword evidence="8" id="KW-1185">Reference proteome</keyword>
<dbReference type="Gene3D" id="3.40.50.300">
    <property type="entry name" value="P-loop containing nucleotide triphosphate hydrolases"/>
    <property type="match status" value="2"/>
</dbReference>
<evidence type="ECO:0000256" key="3">
    <source>
        <dbReference type="ARBA" id="ARBA00013368"/>
    </source>
</evidence>
<evidence type="ECO:0000313" key="7">
    <source>
        <dbReference type="EMBL" id="EEQ48957.1"/>
    </source>
</evidence>
<comment type="subunit">
    <text evidence="2">Heterodimer of SbcC and SbcD.</text>
</comment>
<evidence type="ECO:0000256" key="1">
    <source>
        <dbReference type="ARBA" id="ARBA00006930"/>
    </source>
</evidence>
<feature type="compositionally biased region" description="Basic and acidic residues" evidence="5">
    <location>
        <begin position="251"/>
        <end position="263"/>
    </location>
</feature>
<evidence type="ECO:0000313" key="8">
    <source>
        <dbReference type="Proteomes" id="UP000005309"/>
    </source>
</evidence>
<protein>
    <recommendedName>
        <fullName evidence="3">Nuclease SbcCD subunit C</fullName>
    </recommendedName>
</protein>
<name>C4V2E3_9FIRM</name>
<dbReference type="Proteomes" id="UP000005309">
    <property type="component" value="Unassembled WGS sequence"/>
</dbReference>
<dbReference type="SUPFAM" id="SSF52540">
    <property type="entry name" value="P-loop containing nucleoside triphosphate hydrolases"/>
    <property type="match status" value="1"/>
</dbReference>
<evidence type="ECO:0000256" key="4">
    <source>
        <dbReference type="SAM" id="Coils"/>
    </source>
</evidence>
<feature type="coiled-coil region" evidence="4">
    <location>
        <begin position="541"/>
        <end position="619"/>
    </location>
</feature>
<feature type="coiled-coil region" evidence="4">
    <location>
        <begin position="662"/>
        <end position="724"/>
    </location>
</feature>
<keyword evidence="4" id="KW-0175">Coiled coil</keyword>
<dbReference type="OrthoDB" id="9795626at2"/>
<reference evidence="7 8" key="1">
    <citation type="submission" date="2009-04" db="EMBL/GenBank/DDBJ databases">
        <authorList>
            <person name="Qin X."/>
            <person name="Bachman B."/>
            <person name="Battles P."/>
            <person name="Bell A."/>
            <person name="Bess C."/>
            <person name="Bickham C."/>
            <person name="Chaboub L."/>
            <person name="Chen D."/>
            <person name="Coyle M."/>
            <person name="Deiros D.R."/>
            <person name="Dinh H."/>
            <person name="Forbes L."/>
            <person name="Fowler G."/>
            <person name="Francisco L."/>
            <person name="Fu Q."/>
            <person name="Gubbala S."/>
            <person name="Hale W."/>
            <person name="Han Y."/>
            <person name="Hemphill L."/>
            <person name="Highlander S.K."/>
            <person name="Hirani K."/>
            <person name="Hogues M."/>
            <person name="Jackson L."/>
            <person name="Jakkamsetti A."/>
            <person name="Javaid M."/>
            <person name="Jiang H."/>
            <person name="Korchina V."/>
            <person name="Kovar C."/>
            <person name="Lara F."/>
            <person name="Lee S."/>
            <person name="Mata R."/>
            <person name="Mathew T."/>
            <person name="Moen C."/>
            <person name="Morales K."/>
            <person name="Munidasa M."/>
            <person name="Nazareth L."/>
            <person name="Ngo R."/>
            <person name="Nguyen L."/>
            <person name="Okwuonu G."/>
            <person name="Ongeri F."/>
            <person name="Patil S."/>
            <person name="Petrosino J."/>
            <person name="Pham C."/>
            <person name="Pham P."/>
            <person name="Pu L.-L."/>
            <person name="Puazo M."/>
            <person name="Raj R."/>
            <person name="Reid J."/>
            <person name="Rouhana J."/>
            <person name="Saada N."/>
            <person name="Shang Y."/>
            <person name="Simmons D."/>
            <person name="Thornton R."/>
            <person name="Warren J."/>
            <person name="Weissenberger G."/>
            <person name="Zhang J."/>
            <person name="Zhang L."/>
            <person name="Zhou C."/>
            <person name="Zhu D."/>
            <person name="Muzny D."/>
            <person name="Worley K."/>
            <person name="Gibbs R."/>
        </authorList>
    </citation>
    <scope>NUCLEOTIDE SEQUENCE [LARGE SCALE GENOMIC DNA]</scope>
    <source>
        <strain evidence="7 8">ATCC 43531</strain>
    </source>
</reference>
<dbReference type="STRING" id="638302.HMPREF0908_0687"/>
<dbReference type="GO" id="GO:0006302">
    <property type="term" value="P:double-strand break repair"/>
    <property type="evidence" value="ECO:0007669"/>
    <property type="project" value="InterPro"/>
</dbReference>
<dbReference type="InterPro" id="IPR027417">
    <property type="entry name" value="P-loop_NTPase"/>
</dbReference>
<sequence>MRPLKLRIQAFGSYVDEQILDFETALADAPFLLIHGVTGSGKTTILDAIVFALYGESSGDIREGAMLRSSTASPDRTTEVEYVFALGQRRYRVLRSPAYFRMSRGKMTRRAATGQLFRLPNVGKTGEEKLLAANITDVSERISQLIGFDADQFRQVVLLPQGQFQRFLLAEVKDRSAIMQRIFRTERYQRIEEVLTKEAQQLERTAQAERERAEGILRAEGMASSDELRTRLSELSEEIRRQDEILREHEKVQKSARRAREEGAAAQQKLSARDAAQSDLEKKREQAESVRNFRVRLSRAQRAQPVLYKERSYIEALNTERTRREAYASAAKDCAAAKTEHDASIECLKKVEAHADEHTQNVEQLRRMRDYAPLANRYQECTSALRDLRVRAAEGEEKYESGAAEIERLTEAQKKYEEERARLHQILVGSEIVQQEKKQLEHCQQASDQIRELEDALTSARTRVKKSQKKLQTAEEALSDVRTTQRRLRTLYDMGSAARLAQTLQADTPCPVCGSLAHPSPAVHAEEIPSAQEMDVCMQHVETAEKELQKCTAQAEQEKAACLRLEQELLHEQKRIKELLADETMEAFCVRVAERENQLRRAQNACKALEKTYAEEQQQLFARKEQQKEQEALLQKNRNLIGLHEGEKNALERQLPEEYRDAEAVREAAALLEREVKTAETARAEAEKREKAAAQKCARTESAKAAAQRVLKEAEEVRQAAQEAYTAAYCAADFLTEEEYHHAIVGDWAKSDYLEKVRERITAYDTAFQAAEELVKAAKAAAEGLCPPDMEALTEAERIADQRVQDSARAQGVRMERWALYTRMTKEMDALERAGAARDKRYRVIGKLANVAAAKPPYQIHFQTYVLRSILSDVIDAANERLMMMSRGRYRFIHGEGGQKKKWWGLEIDVFDEYTGFPRLARTLSGGETFLASLSLALGLSDVVQHYAGGMHLDMIFIDEGFGSLDSETLDVAIRALLDVQREGGRLVGIISHIEELRARIPVHLEVCRGQNGSYASFTQSGGLAL</sequence>
<evidence type="ECO:0000256" key="5">
    <source>
        <dbReference type="SAM" id="MobiDB-lite"/>
    </source>
</evidence>